<reference evidence="1" key="1">
    <citation type="submission" date="2019-03" db="EMBL/GenBank/DDBJ databases">
        <title>Single cell metagenomics reveals metabolic interactions within the superorganism composed of flagellate Streblomastix strix and complex community of Bacteroidetes bacteria on its surface.</title>
        <authorList>
            <person name="Treitli S.C."/>
            <person name="Kolisko M."/>
            <person name="Husnik F."/>
            <person name="Keeling P."/>
            <person name="Hampl V."/>
        </authorList>
    </citation>
    <scope>NUCLEOTIDE SEQUENCE</scope>
    <source>
        <strain evidence="1">STM</strain>
    </source>
</reference>
<dbReference type="AlphaFoldDB" id="A0A5J4S862"/>
<organism evidence="1">
    <name type="scientific">termite gut metagenome</name>
    <dbReference type="NCBI Taxonomy" id="433724"/>
    <lineage>
        <taxon>unclassified sequences</taxon>
        <taxon>metagenomes</taxon>
        <taxon>organismal metagenomes</taxon>
    </lineage>
</organism>
<sequence length="44" mass="4936">MEHRILTSFLLTLFAGMAITAVSLIPLSLKASFGMIIYHNGWRN</sequence>
<accession>A0A5J4S862</accession>
<evidence type="ECO:0000313" key="1">
    <source>
        <dbReference type="EMBL" id="KAA6341491.1"/>
    </source>
</evidence>
<proteinExistence type="predicted"/>
<dbReference type="EMBL" id="SNRY01000384">
    <property type="protein sequence ID" value="KAA6341491.1"/>
    <property type="molecule type" value="Genomic_DNA"/>
</dbReference>
<gene>
    <name evidence="1" type="ORF">EZS27_010691</name>
</gene>
<name>A0A5J4S862_9ZZZZ</name>
<protein>
    <submittedName>
        <fullName evidence="1">Uncharacterized protein</fullName>
    </submittedName>
</protein>
<comment type="caution">
    <text evidence="1">The sequence shown here is derived from an EMBL/GenBank/DDBJ whole genome shotgun (WGS) entry which is preliminary data.</text>
</comment>